<comment type="caution">
    <text evidence="1">The sequence shown here is derived from an EMBL/GenBank/DDBJ whole genome shotgun (WGS) entry which is preliminary data.</text>
</comment>
<keyword evidence="2" id="KW-1185">Reference proteome</keyword>
<dbReference type="RefSeq" id="WP_203916195.1">
    <property type="nucleotide sequence ID" value="NZ_BONZ01000007.1"/>
</dbReference>
<dbReference type="AlphaFoldDB" id="A0A8J3QMV4"/>
<evidence type="ECO:0000313" key="2">
    <source>
        <dbReference type="Proteomes" id="UP000642748"/>
    </source>
</evidence>
<proteinExistence type="predicted"/>
<dbReference type="Proteomes" id="UP000642748">
    <property type="component" value="Unassembled WGS sequence"/>
</dbReference>
<name>A0A8J3QMV4_9ACTN</name>
<gene>
    <name evidence="1" type="ORF">Raf01_06450</name>
</gene>
<dbReference type="EMBL" id="BONZ01000007">
    <property type="protein sequence ID" value="GIH12473.1"/>
    <property type="molecule type" value="Genomic_DNA"/>
</dbReference>
<protein>
    <submittedName>
        <fullName evidence="1">Uncharacterized protein</fullName>
    </submittedName>
</protein>
<organism evidence="1 2">
    <name type="scientific">Rugosimonospora africana</name>
    <dbReference type="NCBI Taxonomy" id="556532"/>
    <lineage>
        <taxon>Bacteria</taxon>
        <taxon>Bacillati</taxon>
        <taxon>Actinomycetota</taxon>
        <taxon>Actinomycetes</taxon>
        <taxon>Micromonosporales</taxon>
        <taxon>Micromonosporaceae</taxon>
        <taxon>Rugosimonospora</taxon>
    </lineage>
</organism>
<accession>A0A8J3QMV4</accession>
<sequence length="133" mass="14202">MKTHRRTVAVLAGPGVQAARDVYTRVPSDVLRVAALVEISSSAAALARTIVRLRRLDPDLIAPHVADRVDLRAVLVRGRWLPTMTRHVPEAATGPVEVGAVVPLVAASLRHRVARRAVARGQLSLFASAVGGR</sequence>
<evidence type="ECO:0000313" key="1">
    <source>
        <dbReference type="EMBL" id="GIH12473.1"/>
    </source>
</evidence>
<reference evidence="1" key="1">
    <citation type="submission" date="2021-01" db="EMBL/GenBank/DDBJ databases">
        <title>Whole genome shotgun sequence of Rugosimonospora africana NBRC 104875.</title>
        <authorList>
            <person name="Komaki H."/>
            <person name="Tamura T."/>
        </authorList>
    </citation>
    <scope>NUCLEOTIDE SEQUENCE</scope>
    <source>
        <strain evidence="1">NBRC 104875</strain>
    </source>
</reference>